<protein>
    <submittedName>
        <fullName evidence="2">Uncharacterized protein</fullName>
    </submittedName>
</protein>
<evidence type="ECO:0000313" key="3">
    <source>
        <dbReference type="Proteomes" id="UP001054837"/>
    </source>
</evidence>
<comment type="caution">
    <text evidence="2">The sequence shown here is derived from an EMBL/GenBank/DDBJ whole genome shotgun (WGS) entry which is preliminary data.</text>
</comment>
<proteinExistence type="predicted"/>
<organism evidence="2 3">
    <name type="scientific">Caerostris darwini</name>
    <dbReference type="NCBI Taxonomy" id="1538125"/>
    <lineage>
        <taxon>Eukaryota</taxon>
        <taxon>Metazoa</taxon>
        <taxon>Ecdysozoa</taxon>
        <taxon>Arthropoda</taxon>
        <taxon>Chelicerata</taxon>
        <taxon>Arachnida</taxon>
        <taxon>Araneae</taxon>
        <taxon>Araneomorphae</taxon>
        <taxon>Entelegynae</taxon>
        <taxon>Araneoidea</taxon>
        <taxon>Araneidae</taxon>
        <taxon>Caerostris</taxon>
    </lineage>
</organism>
<dbReference type="EMBL" id="BPLQ01006486">
    <property type="protein sequence ID" value="GIY22846.1"/>
    <property type="molecule type" value="Genomic_DNA"/>
</dbReference>
<evidence type="ECO:0000313" key="2">
    <source>
        <dbReference type="EMBL" id="GIY22846.1"/>
    </source>
</evidence>
<name>A0AAV4RPH2_9ARAC</name>
<dbReference type="Proteomes" id="UP001054837">
    <property type="component" value="Unassembled WGS sequence"/>
</dbReference>
<sequence>MDLDNETFNTNTPNDCSLDFNSDVNSSHNLNCSINSSLNLNCDVNSSHDFNFDNFFADLDNHFSNEYQNAVEVNSQPNSTAVFQTESDLRLNTLILNNDNVQLLADCEEKLAHNMKDLIIARLELDKIKEQNEIKETENSSFKFRIEVLEVSRQDKRQDRYCNSSDLILIIIQSQCNKMKSIRTLKRYNVGYRSQIAEKDDLLGKMVEHIKHIWSTLIKVCGKLGNAGLLTEKQQAMVQKRYNEEYLPLKNSQIKGGKKLETILNSLPALTSRLCKISSNKSREIDADIFFSDQNIISIDSPPPSVSSNDEVSIKINNFVDSNENNHSVTNQIKTTKNQMNLNCNSTFDSLNSKLDINISNNRSDSFRVKKLPINEIQNESLTKSNQQNQCNHTKPNVEDTLDVINITKITDLLPNVSMPVLELSSDSDEELITVPELDMLESNALPNSILVEPVLQETITNEKEIEACKNKYVSDSNLELEKLNDRSFTRNKLSTEKEIIHFDEGPMNCQNVYLQGDLSDNGDEYLEVEMQNSDSDKGKKILGSNSFHDSVEISRTSYFETDNKNKDSTSNFCLVTSLPSNKGKINDNCCIGDAFKNSIDKKARKRQKNTFSIIQRDAHSNLTPDKMNSVKKINHFNENDSKINDVSKSEKSDINKLQNSLISEVSICNDSCELLLESKEEKNCVTESLCSKDNIEFQNMSPLSENHDSDINELIFVPEKAVLNSIDKNPESFELIQKNHNLEKKEQKKQKDMFNIFHNVQDFSTVKTICNKGNVKTDSDEESKIFNWITQIGNMQYEYSSPISPICSPEKREAYKNHETLNENTKQSFPTKKMDIVNLFSELLHTEIKLPYIHKNVANIYSETPSKNYSSSKQKSDDESLNINSDLEKCRNFRDYKVISKDKVLNSQISDYLTNIKDSKMFEGVKEDDNLLDKNILQSNFTRNQDVLKNQESFIIRDTSISNEIESAMCKKQIFLKENFSTEIKECSVLLSRNDIPNYYSNQYKLNRKHCFLQIVPERISKSIVFEKDSALCSRFILPSSNNSNITENINQNSCMIPKSQGFKSKLKVCHEDLSKDPGEPFINSHDLEISLFPTGKRKRTESSPQEEILVVEKSKKKPCEFNFVTKSLSKKSTILLPGPSVSTNWKKSIINGSSFRNLQKRVHSEKKLSNSYTLKLPKISTSAEKVPAKRKIAACEASYSAPIRIKGRTAQSKILKKSICHQLDESNKANENLNDECGKVMPTIHDDIENYHTLRPAKVRKEHKKKDLETVTLVNNKRKSDAPIYSEEIVSFLPISISKSVTKSSVSTSIEETPSIIHDLNKNTKCADNQLILKTEIKNKNACEKSSKTILSAEKTVSLLPVIPDISKWNTKRKPKSILNLKSSVIQDLNKVTKSTDNQLIIKESIEEIKSNKAVEKSAVSSQSPSCIIFNDQCFSLNSHREDEKSHEIPVSSSNERRKIPNSKSENLAQTNNIRGILNGVEDVQVGDLTKRKPKSILNLKSSVMQDLNKITKCTDNQLIIKEDVKEIKRNKAVEKSAVSSQSPSSSIFNDQCFSQNSHRGDEKSHEIPVSLSNERRKIPNSKSENLAHTNNIRGFLNGVEDVQVGDLTKHKPESILNLKFSVIQDLNKVTKCADNQLIIKKGVEEIKSNKAVEKSAVSSQYPSCIISNDQCFSLNTQRGDEKSHEIPVSSSNERINIPNSKSENLAHKNNIRGILNGVEDVQVGDLNFKNFVHSLTEFLINPANSPDISTLIFLVINYLTTRVKDPLFNFIEGQESKVFLRNDENCIVASLFEIEKKKTYLQDLIRVVLSNIYQIILVKKSMKLYRLASLCRVFTEICKRIGDRFKPLSLCCDVLKKNPHHAPCFVASIAGVWKELFAIADDYTDEDIILLGSIAYGALKKPIKQIDYCWEYCSTLLLEYFTIPSIPDTKKTIELIKNDILSQCTKKSFGKSWQLTSSLLIIAVHEPLDFFEKNLIDEYILPNLLKFSNQDSHEEAFNLFCNFYVDVSLLHPIKLHKVFIEFVFEGNGIIQDCAAAAYIRYLLLRGRHIPDFLTRWLVKNLDNPRVKALEKFRVHKKRSNPGSITIKEIIID</sequence>
<reference evidence="2 3" key="1">
    <citation type="submission" date="2021-06" db="EMBL/GenBank/DDBJ databases">
        <title>Caerostris darwini draft genome.</title>
        <authorList>
            <person name="Kono N."/>
            <person name="Arakawa K."/>
        </authorList>
    </citation>
    <scope>NUCLEOTIDE SEQUENCE [LARGE SCALE GENOMIC DNA]</scope>
</reference>
<accession>A0AAV4RPH2</accession>
<feature type="region of interest" description="Disordered" evidence="1">
    <location>
        <begin position="1443"/>
        <end position="1470"/>
    </location>
</feature>
<evidence type="ECO:0000256" key="1">
    <source>
        <dbReference type="SAM" id="MobiDB-lite"/>
    </source>
</evidence>
<keyword evidence="3" id="KW-1185">Reference proteome</keyword>
<gene>
    <name evidence="2" type="primary">AVEN_141179_1</name>
    <name evidence="2" type="ORF">CDAR_621201</name>
</gene>